<feature type="non-terminal residue" evidence="1">
    <location>
        <position position="1"/>
    </location>
</feature>
<organism evidence="1">
    <name type="scientific">uncultured bacterium</name>
    <name type="common">gcode 4</name>
    <dbReference type="NCBI Taxonomy" id="1234023"/>
    <lineage>
        <taxon>Bacteria</taxon>
        <taxon>environmental samples</taxon>
    </lineage>
</organism>
<reference evidence="1" key="1">
    <citation type="journal article" date="2012" name="Science">
        <title>Fermentation, hydrogen, and sulfur metabolism in multiple uncultivated bacterial phyla.</title>
        <authorList>
            <person name="Wrighton K.C."/>
            <person name="Thomas B.C."/>
            <person name="Sharon I."/>
            <person name="Miller C.S."/>
            <person name="Castelle C.J."/>
            <person name="VerBerkmoes N.C."/>
            <person name="Wilkins M.J."/>
            <person name="Hettich R.L."/>
            <person name="Lipton M.S."/>
            <person name="Williams K.H."/>
            <person name="Long P.E."/>
            <person name="Banfield J.F."/>
        </authorList>
    </citation>
    <scope>NUCLEOTIDE SEQUENCE [LARGE SCALE GENOMIC DNA]</scope>
</reference>
<sequence length="116" mass="14230">KYICIWKCGKYNEKVNFVKLKCMIFLKIFYWILLFSMWAVLIKFRKTIYEWTGKFAWAERYIWSGWTVLVIILTWMFLMFLSVAYPAWVFEMPKSDKTLDNLDSRYWSSENADTNR</sequence>
<name>K2GXL9_9BACT</name>
<accession>K2GXL9</accession>
<protein>
    <submittedName>
        <fullName evidence="1">Uncharacterized protein</fullName>
    </submittedName>
</protein>
<proteinExistence type="predicted"/>
<evidence type="ECO:0000313" key="1">
    <source>
        <dbReference type="EMBL" id="EKE28135.1"/>
    </source>
</evidence>
<dbReference type="EMBL" id="AMFJ01000366">
    <property type="protein sequence ID" value="EKE28135.1"/>
    <property type="molecule type" value="Genomic_DNA"/>
</dbReference>
<gene>
    <name evidence="1" type="ORF">ACD_3C00092G0004</name>
</gene>
<dbReference type="AlphaFoldDB" id="K2GXL9"/>
<comment type="caution">
    <text evidence="1">The sequence shown here is derived from an EMBL/GenBank/DDBJ whole genome shotgun (WGS) entry which is preliminary data.</text>
</comment>